<dbReference type="EMBL" id="BGZK01000353">
    <property type="protein sequence ID" value="GBP38715.1"/>
    <property type="molecule type" value="Genomic_DNA"/>
</dbReference>
<dbReference type="AlphaFoldDB" id="A0A4C1VLS5"/>
<accession>A0A4C1VLS5</accession>
<dbReference type="Proteomes" id="UP000299102">
    <property type="component" value="Unassembled WGS sequence"/>
</dbReference>
<comment type="caution">
    <text evidence="1">The sequence shown here is derived from an EMBL/GenBank/DDBJ whole genome shotgun (WGS) entry which is preliminary data.</text>
</comment>
<evidence type="ECO:0000313" key="2">
    <source>
        <dbReference type="Proteomes" id="UP000299102"/>
    </source>
</evidence>
<proteinExistence type="predicted"/>
<gene>
    <name evidence="1" type="ORF">EVAR_22364_1</name>
</gene>
<evidence type="ECO:0000313" key="1">
    <source>
        <dbReference type="EMBL" id="GBP38715.1"/>
    </source>
</evidence>
<organism evidence="1 2">
    <name type="scientific">Eumeta variegata</name>
    <name type="common">Bagworm moth</name>
    <name type="synonym">Eumeta japonica</name>
    <dbReference type="NCBI Taxonomy" id="151549"/>
    <lineage>
        <taxon>Eukaryota</taxon>
        <taxon>Metazoa</taxon>
        <taxon>Ecdysozoa</taxon>
        <taxon>Arthropoda</taxon>
        <taxon>Hexapoda</taxon>
        <taxon>Insecta</taxon>
        <taxon>Pterygota</taxon>
        <taxon>Neoptera</taxon>
        <taxon>Endopterygota</taxon>
        <taxon>Lepidoptera</taxon>
        <taxon>Glossata</taxon>
        <taxon>Ditrysia</taxon>
        <taxon>Tineoidea</taxon>
        <taxon>Psychidae</taxon>
        <taxon>Oiketicinae</taxon>
        <taxon>Eumeta</taxon>
    </lineage>
</organism>
<reference evidence="1 2" key="1">
    <citation type="journal article" date="2019" name="Commun. Biol.">
        <title>The bagworm genome reveals a unique fibroin gene that provides high tensile strength.</title>
        <authorList>
            <person name="Kono N."/>
            <person name="Nakamura H."/>
            <person name="Ohtoshi R."/>
            <person name="Tomita M."/>
            <person name="Numata K."/>
            <person name="Arakawa K."/>
        </authorList>
    </citation>
    <scope>NUCLEOTIDE SEQUENCE [LARGE SCALE GENOMIC DNA]</scope>
</reference>
<sequence length="74" mass="8553">MHSTSKPTVHPPNSVLPAYNQIVYRDTSCLRLVNATVFRRNEETTDYGTDKRLRVVAPRGPRQQLFKWPLTTPE</sequence>
<keyword evidence="2" id="KW-1185">Reference proteome</keyword>
<name>A0A4C1VLS5_EUMVA</name>
<protein>
    <submittedName>
        <fullName evidence="1">Uncharacterized protein</fullName>
    </submittedName>
</protein>